<feature type="region of interest" description="Disordered" evidence="4">
    <location>
        <begin position="380"/>
        <end position="416"/>
    </location>
</feature>
<evidence type="ECO:0000313" key="9">
    <source>
        <dbReference type="Proteomes" id="UP000593578"/>
    </source>
</evidence>
<proteinExistence type="predicted"/>
<feature type="domain" description="Chromo" evidence="5">
    <location>
        <begin position="301"/>
        <end position="330"/>
    </location>
</feature>
<dbReference type="SUPFAM" id="SSF54160">
    <property type="entry name" value="Chromo domain-like"/>
    <property type="match status" value="3"/>
</dbReference>
<dbReference type="Gene3D" id="1.25.40.20">
    <property type="entry name" value="Ankyrin repeat-containing domain"/>
    <property type="match status" value="1"/>
</dbReference>
<dbReference type="EMBL" id="CM001744">
    <property type="protein sequence ID" value="KJB32695.1"/>
    <property type="molecule type" value="Genomic_DNA"/>
</dbReference>
<dbReference type="Pfam" id="PF00385">
    <property type="entry name" value="Chromo"/>
    <property type="match status" value="1"/>
</dbReference>
<keyword evidence="1" id="KW-0677">Repeat</keyword>
<dbReference type="OMA" id="DGHAPSW"/>
<dbReference type="InterPro" id="IPR050745">
    <property type="entry name" value="Multifunctional_regulatory"/>
</dbReference>
<reference evidence="7 9" key="2">
    <citation type="journal article" date="2019" name="Genome Biol. Evol.">
        <title>Insights into the evolution of the New World diploid cottons (Gossypium, subgenus Houzingenia) based on genome sequencing.</title>
        <authorList>
            <person name="Grover C.E."/>
            <person name="Arick M.A. 2nd"/>
            <person name="Thrash A."/>
            <person name="Conover J.L."/>
            <person name="Sanders W.S."/>
            <person name="Peterson D.G."/>
            <person name="Frelichowski J.E."/>
            <person name="Scheffler J.A."/>
            <person name="Scheffler B.E."/>
            <person name="Wendel J.F."/>
        </authorList>
    </citation>
    <scope>NUCLEOTIDE SEQUENCE [LARGE SCALE GENOMIC DNA]</scope>
    <source>
        <strain evidence="7">8</strain>
        <tissue evidence="7">Leaf</tissue>
    </source>
</reference>
<dbReference type="KEGG" id="gra:105795424"/>
<evidence type="ECO:0000313" key="7">
    <source>
        <dbReference type="EMBL" id="MBA0586795.1"/>
    </source>
</evidence>
<dbReference type="InterPro" id="IPR030300">
    <property type="entry name" value="CPSRP43_chromodomain_3"/>
</dbReference>
<dbReference type="InterPro" id="IPR036770">
    <property type="entry name" value="Ankyrin_rpt-contain_sf"/>
</dbReference>
<evidence type="ECO:0000256" key="1">
    <source>
        <dbReference type="ARBA" id="ARBA00022737"/>
    </source>
</evidence>
<dbReference type="PROSITE" id="PS50013">
    <property type="entry name" value="CHROMO_2"/>
    <property type="match status" value="2"/>
</dbReference>
<evidence type="ECO:0000256" key="2">
    <source>
        <dbReference type="ARBA" id="ARBA00023043"/>
    </source>
</evidence>
<dbReference type="InterPro" id="IPR002110">
    <property type="entry name" value="Ankyrin_rpt"/>
</dbReference>
<dbReference type="SMART" id="SM00298">
    <property type="entry name" value="CHROMO"/>
    <property type="match status" value="3"/>
</dbReference>
<keyword evidence="2 3" id="KW-0040">ANK repeat</keyword>
<sequence length="416" mass="45933">MDGVSYPKISHPQDYTHCGPCLCHFTFPSPTLQTHFPSTSLSNMETLLLNQTLCRLDLSPKPKRPLCIAPQIFHFKPNKSFALFAVQNHERDFQETGNTLQADVSDESYGEVSKIIGSRAVPGGKAMEYLIEWKDGHAPSWVPQDFIAKDVVAEYETPWWTAAKKADDKALAELLAVEDDWRDVDAVDPDGRTALLFVSGLGSEPCVKVLADAGADINHRDNAGGLTALHMAAGYIKPGVAKLLLDFGADPEIEDDRGLTPLALAKEILKITPKGNPMQFARRLGLESVTKTLEESIFEYAEVEEIMEKRGKGENLEYLVKWKDGGDNEWVKAKFVAEDLVADFEAGLEYAVAEGVVGKRMGDDGKNEYLVKWIDMEQPTWEPEENVDPELIKEFDDASQGNGGVVKNNGESSDVS</sequence>
<evidence type="ECO:0000259" key="5">
    <source>
        <dbReference type="PROSITE" id="PS50013"/>
    </source>
</evidence>
<dbReference type="PROSITE" id="PS50297">
    <property type="entry name" value="ANK_REP_REGION"/>
    <property type="match status" value="2"/>
</dbReference>
<dbReference type="OrthoDB" id="341259at2759"/>
<dbReference type="CDD" id="cd18629">
    <property type="entry name" value="CD2_cpSRP43_like"/>
    <property type="match status" value="1"/>
</dbReference>
<evidence type="ECO:0000313" key="8">
    <source>
        <dbReference type="Proteomes" id="UP000032304"/>
    </source>
</evidence>
<dbReference type="SMART" id="SM00248">
    <property type="entry name" value="ANK"/>
    <property type="match status" value="2"/>
</dbReference>
<name>A0A0D2SND8_GOSRA</name>
<feature type="repeat" description="ANK" evidence="3">
    <location>
        <begin position="190"/>
        <end position="222"/>
    </location>
</feature>
<evidence type="ECO:0000313" key="6">
    <source>
        <dbReference type="EMBL" id="KJB32695.1"/>
    </source>
</evidence>
<dbReference type="Gramene" id="KJB32695">
    <property type="protein sequence ID" value="KJB32695"/>
    <property type="gene ID" value="B456_005G256000"/>
</dbReference>
<feature type="domain" description="Chromo" evidence="5">
    <location>
        <begin position="351"/>
        <end position="395"/>
    </location>
</feature>
<dbReference type="STRING" id="29730.A0A0D2SND8"/>
<dbReference type="SUPFAM" id="SSF48403">
    <property type="entry name" value="Ankyrin repeat"/>
    <property type="match status" value="1"/>
</dbReference>
<dbReference type="InterPro" id="IPR000953">
    <property type="entry name" value="Chromo/chromo_shadow_dom"/>
</dbReference>
<dbReference type="CDD" id="cd18628">
    <property type="entry name" value="CD3_cpSRP43_like"/>
    <property type="match status" value="1"/>
</dbReference>
<dbReference type="PROSITE" id="PS50088">
    <property type="entry name" value="ANK_REPEAT"/>
    <property type="match status" value="2"/>
</dbReference>
<organism evidence="6 8">
    <name type="scientific">Gossypium raimondii</name>
    <name type="common">Peruvian cotton</name>
    <name type="synonym">Gossypium klotzschianum subsp. raimondii</name>
    <dbReference type="NCBI Taxonomy" id="29730"/>
    <lineage>
        <taxon>Eukaryota</taxon>
        <taxon>Viridiplantae</taxon>
        <taxon>Streptophyta</taxon>
        <taxon>Embryophyta</taxon>
        <taxon>Tracheophyta</taxon>
        <taxon>Spermatophyta</taxon>
        <taxon>Magnoliopsida</taxon>
        <taxon>eudicotyledons</taxon>
        <taxon>Gunneridae</taxon>
        <taxon>Pentapetalae</taxon>
        <taxon>rosids</taxon>
        <taxon>malvids</taxon>
        <taxon>Malvales</taxon>
        <taxon>Malvaceae</taxon>
        <taxon>Malvoideae</taxon>
        <taxon>Gossypium</taxon>
    </lineage>
</organism>
<dbReference type="InterPro" id="IPR023780">
    <property type="entry name" value="Chromo_domain"/>
</dbReference>
<protein>
    <recommendedName>
        <fullName evidence="5">Chromo domain-containing protein</fullName>
    </recommendedName>
</protein>
<dbReference type="InterPro" id="IPR016197">
    <property type="entry name" value="Chromo-like_dom_sf"/>
</dbReference>
<gene>
    <name evidence="6" type="ORF">B456_005G256000</name>
    <name evidence="7" type="ORF">Gorai_017520</name>
</gene>
<keyword evidence="8" id="KW-1185">Reference proteome</keyword>
<evidence type="ECO:0000256" key="3">
    <source>
        <dbReference type="PROSITE-ProRule" id="PRU00023"/>
    </source>
</evidence>
<dbReference type="Pfam" id="PF12796">
    <property type="entry name" value="Ank_2"/>
    <property type="match status" value="1"/>
</dbReference>
<dbReference type="Proteomes" id="UP000032304">
    <property type="component" value="Chromosome 5"/>
</dbReference>
<dbReference type="AlphaFoldDB" id="A0A0D2SND8"/>
<dbReference type="PANTHER" id="PTHR24189">
    <property type="entry name" value="MYOTROPHIN"/>
    <property type="match status" value="1"/>
</dbReference>
<dbReference type="eggNOG" id="KOG0504">
    <property type="taxonomic scope" value="Eukaryota"/>
</dbReference>
<accession>A0A0D2SND8</accession>
<dbReference type="Proteomes" id="UP000593578">
    <property type="component" value="Unassembled WGS sequence"/>
</dbReference>
<feature type="repeat" description="ANK" evidence="3">
    <location>
        <begin position="224"/>
        <end position="256"/>
    </location>
</feature>
<dbReference type="EMBL" id="JABEZZ010000005">
    <property type="protein sequence ID" value="MBA0586795.1"/>
    <property type="molecule type" value="Genomic_DNA"/>
</dbReference>
<dbReference type="PANTHER" id="PTHR24189:SF50">
    <property type="entry name" value="ANKYRIN REPEAT AND SOCS BOX PROTEIN 2"/>
    <property type="match status" value="1"/>
</dbReference>
<evidence type="ECO:0000256" key="4">
    <source>
        <dbReference type="SAM" id="MobiDB-lite"/>
    </source>
</evidence>
<reference evidence="6 8" key="1">
    <citation type="journal article" date="2012" name="Nature">
        <title>Repeated polyploidization of Gossypium genomes and the evolution of spinnable cotton fibres.</title>
        <authorList>
            <person name="Paterson A.H."/>
            <person name="Wendel J.F."/>
            <person name="Gundlach H."/>
            <person name="Guo H."/>
            <person name="Jenkins J."/>
            <person name="Jin D."/>
            <person name="Llewellyn D."/>
            <person name="Showmaker K.C."/>
            <person name="Shu S."/>
            <person name="Udall J."/>
            <person name="Yoo M.J."/>
            <person name="Byers R."/>
            <person name="Chen W."/>
            <person name="Doron-Faigenboim A."/>
            <person name="Duke M.V."/>
            <person name="Gong L."/>
            <person name="Grimwood J."/>
            <person name="Grover C."/>
            <person name="Grupp K."/>
            <person name="Hu G."/>
            <person name="Lee T.H."/>
            <person name="Li J."/>
            <person name="Lin L."/>
            <person name="Liu T."/>
            <person name="Marler B.S."/>
            <person name="Page J.T."/>
            <person name="Roberts A.W."/>
            <person name="Romanel E."/>
            <person name="Sanders W.S."/>
            <person name="Szadkowski E."/>
            <person name="Tan X."/>
            <person name="Tang H."/>
            <person name="Xu C."/>
            <person name="Wang J."/>
            <person name="Wang Z."/>
            <person name="Zhang D."/>
            <person name="Zhang L."/>
            <person name="Ashrafi H."/>
            <person name="Bedon F."/>
            <person name="Bowers J.E."/>
            <person name="Brubaker C.L."/>
            <person name="Chee P.W."/>
            <person name="Das S."/>
            <person name="Gingle A.R."/>
            <person name="Haigler C.H."/>
            <person name="Harker D."/>
            <person name="Hoffmann L.V."/>
            <person name="Hovav R."/>
            <person name="Jones D.C."/>
            <person name="Lemke C."/>
            <person name="Mansoor S."/>
            <person name="ur Rahman M."/>
            <person name="Rainville L.N."/>
            <person name="Rambani A."/>
            <person name="Reddy U.K."/>
            <person name="Rong J.K."/>
            <person name="Saranga Y."/>
            <person name="Scheffler B.E."/>
            <person name="Scheffler J.A."/>
            <person name="Stelly D.M."/>
            <person name="Triplett B.A."/>
            <person name="Van Deynze A."/>
            <person name="Vaslin M.F."/>
            <person name="Waghmare V.N."/>
            <person name="Walford S.A."/>
            <person name="Wright R.J."/>
            <person name="Zaki E.A."/>
            <person name="Zhang T."/>
            <person name="Dennis E.S."/>
            <person name="Mayer K.F."/>
            <person name="Peterson D.G."/>
            <person name="Rokhsar D.S."/>
            <person name="Wang X."/>
            <person name="Schmutz J."/>
        </authorList>
    </citation>
    <scope>NUCLEOTIDE SEQUENCE [LARGE SCALE GENOMIC DNA]</scope>
</reference>
<reference evidence="7" key="3">
    <citation type="submission" date="2020-04" db="EMBL/GenBank/DDBJ databases">
        <authorList>
            <person name="Grover C.E."/>
            <person name="Arick M.A. II"/>
            <person name="Thrash A."/>
            <person name="Conover J.L."/>
            <person name="Sanders W.S."/>
            <person name="Peterson D.G."/>
            <person name="Scheffler J.A."/>
            <person name="Scheffler B.E."/>
            <person name="Wendel J.F."/>
        </authorList>
    </citation>
    <scope>NUCLEOTIDE SEQUENCE</scope>
    <source>
        <strain evidence="7">8</strain>
        <tissue evidence="7">Leaf</tissue>
    </source>
</reference>
<dbReference type="Gene3D" id="2.40.50.40">
    <property type="match status" value="3"/>
</dbReference>